<dbReference type="PANTHER" id="PTHR11811">
    <property type="entry name" value="6-PHOSPHOGLUCONATE DEHYDROGENASE"/>
    <property type="match status" value="1"/>
</dbReference>
<dbReference type="GO" id="GO:0050661">
    <property type="term" value="F:NADP binding"/>
    <property type="evidence" value="ECO:0007669"/>
    <property type="project" value="InterPro"/>
</dbReference>
<dbReference type="Pfam" id="PF03446">
    <property type="entry name" value="NAD_binding_2"/>
    <property type="match status" value="1"/>
</dbReference>
<organism evidence="2 3">
    <name type="scientific">Staphylococcus aureus</name>
    <dbReference type="NCBI Taxonomy" id="1280"/>
    <lineage>
        <taxon>Bacteria</taxon>
        <taxon>Bacillati</taxon>
        <taxon>Bacillota</taxon>
        <taxon>Bacilli</taxon>
        <taxon>Bacillales</taxon>
        <taxon>Staphylococcaceae</taxon>
        <taxon>Staphylococcus</taxon>
    </lineage>
</organism>
<dbReference type="Gene3D" id="3.40.50.720">
    <property type="entry name" value="NAD(P)-binding Rossmann-like Domain"/>
    <property type="match status" value="1"/>
</dbReference>
<dbReference type="Proteomes" id="UP000309390">
    <property type="component" value="Unassembled WGS sequence"/>
</dbReference>
<feature type="non-terminal residue" evidence="2">
    <location>
        <position position="130"/>
    </location>
</feature>
<protein>
    <submittedName>
        <fullName evidence="2">NAD(P)-binding domain-containing protein</fullName>
    </submittedName>
</protein>
<reference evidence="2" key="1">
    <citation type="submission" date="2021-08" db="EMBL/GenBank/DDBJ databases">
        <title>Whole-genome sequencing of local methicillin-resistant S. aureus strain Lr2.</title>
        <authorList>
            <person name="Ali A."/>
            <person name="Ullah N."/>
        </authorList>
    </citation>
    <scope>NUCLEOTIDE SEQUENCE</scope>
    <source>
        <strain evidence="2">Lr2</strain>
    </source>
</reference>
<sequence length="130" mass="14215">MKVGLIGLGKMGMNLGKNLIDNKHRVMAFDLNTNTIDEIKKYGVEGASSLQDLVQSLEKPRVVWIMVPHSVVDSVISEITPFLSEGDIVIEAGNSHYKESIRRYEQLKKVGVSFMDAGTSGGMEGARYGA</sequence>
<dbReference type="PRINTS" id="PR00076">
    <property type="entry name" value="6PGDHDRGNASE"/>
</dbReference>
<evidence type="ECO:0000259" key="1">
    <source>
        <dbReference type="Pfam" id="PF03446"/>
    </source>
</evidence>
<dbReference type="EMBL" id="JAIGOF010000051">
    <property type="protein sequence ID" value="MBX8595678.1"/>
    <property type="molecule type" value="Genomic_DNA"/>
</dbReference>
<evidence type="ECO:0000313" key="2">
    <source>
        <dbReference type="EMBL" id="MBX8595678.1"/>
    </source>
</evidence>
<dbReference type="InterPro" id="IPR006183">
    <property type="entry name" value="Pgluconate_DH"/>
</dbReference>
<proteinExistence type="predicted"/>
<dbReference type="SUPFAM" id="SSF51735">
    <property type="entry name" value="NAD(P)-binding Rossmann-fold domains"/>
    <property type="match status" value="1"/>
</dbReference>
<comment type="caution">
    <text evidence="2">The sequence shown here is derived from an EMBL/GenBank/DDBJ whole genome shotgun (WGS) entry which is preliminary data.</text>
</comment>
<evidence type="ECO:0000313" key="3">
    <source>
        <dbReference type="Proteomes" id="UP000309390"/>
    </source>
</evidence>
<gene>
    <name evidence="2" type="ORF">E1948_14170</name>
</gene>
<name>A0AAE3A015_STAAU</name>
<dbReference type="RefSeq" id="WP_221921038.1">
    <property type="nucleotide sequence ID" value="NZ_JAIGOF010000051.1"/>
</dbReference>
<dbReference type="AlphaFoldDB" id="A0AAE3A015"/>
<dbReference type="GO" id="GO:0004616">
    <property type="term" value="F:phosphogluconate dehydrogenase (decarboxylating) activity"/>
    <property type="evidence" value="ECO:0007669"/>
    <property type="project" value="InterPro"/>
</dbReference>
<dbReference type="InterPro" id="IPR006115">
    <property type="entry name" value="6PGDH_NADP-bd"/>
</dbReference>
<dbReference type="InterPro" id="IPR036291">
    <property type="entry name" value="NAD(P)-bd_dom_sf"/>
</dbReference>
<accession>A0AAE3A015</accession>
<feature type="domain" description="6-phosphogluconate dehydrogenase NADP-binding" evidence="1">
    <location>
        <begin position="2"/>
        <end position="129"/>
    </location>
</feature>